<keyword evidence="2" id="KW-1185">Reference proteome</keyword>
<evidence type="ECO:0000313" key="2">
    <source>
        <dbReference type="Proteomes" id="UP000286576"/>
    </source>
</evidence>
<gene>
    <name evidence="1" type="ORF">D2V07_16650</name>
</gene>
<proteinExistence type="predicted"/>
<accession>A0A418NP05</accession>
<dbReference type="PROSITE" id="PS51257">
    <property type="entry name" value="PROKAR_LIPOPROTEIN"/>
    <property type="match status" value="1"/>
</dbReference>
<dbReference type="EMBL" id="QXFL01000010">
    <property type="protein sequence ID" value="RIV83378.1"/>
    <property type="molecule type" value="Genomic_DNA"/>
</dbReference>
<organism evidence="1 2">
    <name type="scientific">Aurantiacibacter zhengii</name>
    <dbReference type="NCBI Taxonomy" id="2307003"/>
    <lineage>
        <taxon>Bacteria</taxon>
        <taxon>Pseudomonadati</taxon>
        <taxon>Pseudomonadota</taxon>
        <taxon>Alphaproteobacteria</taxon>
        <taxon>Sphingomonadales</taxon>
        <taxon>Erythrobacteraceae</taxon>
        <taxon>Aurantiacibacter</taxon>
    </lineage>
</organism>
<dbReference type="Proteomes" id="UP000286576">
    <property type="component" value="Unassembled WGS sequence"/>
</dbReference>
<dbReference type="RefSeq" id="WP_119588032.1">
    <property type="nucleotide sequence ID" value="NZ_CAWODQ010000002.1"/>
</dbReference>
<reference evidence="1 2" key="1">
    <citation type="submission" date="2018-08" db="EMBL/GenBank/DDBJ databases">
        <title>Erythrobacter zhengii sp.nov., a bacterium isolated from deep-sea sediment.</title>
        <authorList>
            <person name="Fang C."/>
            <person name="Wu Y.-H."/>
            <person name="Sun C."/>
            <person name="Wang H."/>
            <person name="Cheng H."/>
            <person name="Meng F.-X."/>
            <person name="Wang C.-S."/>
            <person name="Xu X.-W."/>
        </authorList>
    </citation>
    <scope>NUCLEOTIDE SEQUENCE [LARGE SCALE GENOMIC DNA]</scope>
    <source>
        <strain evidence="1 2">V18</strain>
    </source>
</reference>
<dbReference type="AlphaFoldDB" id="A0A418NP05"/>
<evidence type="ECO:0000313" key="1">
    <source>
        <dbReference type="EMBL" id="RIV83378.1"/>
    </source>
</evidence>
<comment type="caution">
    <text evidence="1">The sequence shown here is derived from an EMBL/GenBank/DDBJ whole genome shotgun (WGS) entry which is preliminary data.</text>
</comment>
<name>A0A418NP05_9SPHN</name>
<protein>
    <submittedName>
        <fullName evidence="1">Uncharacterized protein</fullName>
    </submittedName>
</protein>
<sequence>MTFSKHLILGLVGALSVTACDDDDAAVSRSLVDAGFWQSKDVSADEAIEVFWNLGGGLNDEPTHILSYQIGPGNTLKVAHLERLGATDRTIAEEVFQLPANVADNARTQLWRLRPRKLGSFDDPSMFVRPIGCEPISAHDVAELNVAFLNDNDTSQVTEDDLMALFELPSRRSCDNDHARQARQLLSRVIEGLPKSRVTRDFLEVDK</sequence>